<evidence type="ECO:0000256" key="2">
    <source>
        <dbReference type="ARBA" id="ARBA00022692"/>
    </source>
</evidence>
<keyword evidence="8" id="KW-0808">Transferase</keyword>
<evidence type="ECO:0000256" key="7">
    <source>
        <dbReference type="ARBA" id="ARBA00023180"/>
    </source>
</evidence>
<protein>
    <submittedName>
        <fullName evidence="8">Putative non-specific serine/threonine protein kinase</fullName>
        <ecNumber evidence="8">2.7.11.1</ecNumber>
    </submittedName>
</protein>
<evidence type="ECO:0000256" key="3">
    <source>
        <dbReference type="ARBA" id="ARBA00022729"/>
    </source>
</evidence>
<evidence type="ECO:0000256" key="4">
    <source>
        <dbReference type="ARBA" id="ARBA00022989"/>
    </source>
</evidence>
<dbReference type="EMBL" id="PDCK01000043">
    <property type="protein sequence ID" value="PRQ30216.1"/>
    <property type="molecule type" value="Genomic_DNA"/>
</dbReference>
<keyword evidence="5" id="KW-0472">Membrane</keyword>
<gene>
    <name evidence="8" type="ORF">RchiOBHm_Chr5g0022191</name>
</gene>
<keyword evidence="8" id="KW-0418">Kinase</keyword>
<keyword evidence="7" id="KW-0325">Glycoprotein</keyword>
<dbReference type="PROSITE" id="PS51450">
    <property type="entry name" value="LRR"/>
    <property type="match status" value="1"/>
</dbReference>
<name>A0A2P6Q7R1_ROSCH</name>
<dbReference type="Proteomes" id="UP000238479">
    <property type="component" value="Chromosome 5"/>
</dbReference>
<dbReference type="Pfam" id="PF00560">
    <property type="entry name" value="LRR_1"/>
    <property type="match status" value="1"/>
</dbReference>
<keyword evidence="6" id="KW-0675">Receptor</keyword>
<reference evidence="8 9" key="1">
    <citation type="journal article" date="2018" name="Nat. Genet.">
        <title>The Rosa genome provides new insights in the design of modern roses.</title>
        <authorList>
            <person name="Bendahmane M."/>
        </authorList>
    </citation>
    <scope>NUCLEOTIDE SEQUENCE [LARGE SCALE GENOMIC DNA]</scope>
    <source>
        <strain evidence="9">cv. Old Blush</strain>
    </source>
</reference>
<dbReference type="InterPro" id="IPR046956">
    <property type="entry name" value="RLP23-like"/>
</dbReference>
<dbReference type="EC" id="2.7.11.1" evidence="8"/>
<sequence length="123" mass="13486">METFLQRLETCNGWKVETLDLSHNHLSGQVPQNFSSLTSLSHLNLSYNLSRKIPSGNQLRTFTDPSIYVGNPSLCGVPVSTVCPGASALAPTNSDDDDHNEDDTDENRKFDIYVSVVLGFIIG</sequence>
<dbReference type="Gene3D" id="3.80.10.10">
    <property type="entry name" value="Ribonuclease Inhibitor"/>
    <property type="match status" value="1"/>
</dbReference>
<dbReference type="InterPro" id="IPR032675">
    <property type="entry name" value="LRR_dom_sf"/>
</dbReference>
<proteinExistence type="predicted"/>
<dbReference type="PANTHER" id="PTHR48063">
    <property type="entry name" value="LRR RECEPTOR-LIKE KINASE"/>
    <property type="match status" value="1"/>
</dbReference>
<dbReference type="STRING" id="74649.A0A2P6Q7R1"/>
<keyword evidence="3" id="KW-0732">Signal</keyword>
<keyword evidence="9" id="KW-1185">Reference proteome</keyword>
<dbReference type="Gramene" id="PRQ30216">
    <property type="protein sequence ID" value="PRQ30216"/>
    <property type="gene ID" value="RchiOBHm_Chr5g0022191"/>
</dbReference>
<evidence type="ECO:0000256" key="6">
    <source>
        <dbReference type="ARBA" id="ARBA00023170"/>
    </source>
</evidence>
<comment type="subcellular location">
    <subcellularLocation>
        <location evidence="1">Membrane</location>
        <topology evidence="1">Single-pass type I membrane protein</topology>
    </subcellularLocation>
</comment>
<organism evidence="8 9">
    <name type="scientific">Rosa chinensis</name>
    <name type="common">China rose</name>
    <dbReference type="NCBI Taxonomy" id="74649"/>
    <lineage>
        <taxon>Eukaryota</taxon>
        <taxon>Viridiplantae</taxon>
        <taxon>Streptophyta</taxon>
        <taxon>Embryophyta</taxon>
        <taxon>Tracheophyta</taxon>
        <taxon>Spermatophyta</taxon>
        <taxon>Magnoliopsida</taxon>
        <taxon>eudicotyledons</taxon>
        <taxon>Gunneridae</taxon>
        <taxon>Pentapetalae</taxon>
        <taxon>rosids</taxon>
        <taxon>fabids</taxon>
        <taxon>Rosales</taxon>
        <taxon>Rosaceae</taxon>
        <taxon>Rosoideae</taxon>
        <taxon>Rosoideae incertae sedis</taxon>
        <taxon>Rosa</taxon>
    </lineage>
</organism>
<comment type="caution">
    <text evidence="8">The sequence shown here is derived from an EMBL/GenBank/DDBJ whole genome shotgun (WGS) entry which is preliminary data.</text>
</comment>
<evidence type="ECO:0000256" key="5">
    <source>
        <dbReference type="ARBA" id="ARBA00023136"/>
    </source>
</evidence>
<dbReference type="OMA" id="CAVITWK"/>
<evidence type="ECO:0000313" key="9">
    <source>
        <dbReference type="Proteomes" id="UP000238479"/>
    </source>
</evidence>
<evidence type="ECO:0000313" key="8">
    <source>
        <dbReference type="EMBL" id="PRQ30216.1"/>
    </source>
</evidence>
<evidence type="ECO:0000256" key="1">
    <source>
        <dbReference type="ARBA" id="ARBA00004479"/>
    </source>
</evidence>
<dbReference type="PANTHER" id="PTHR48063:SF90">
    <property type="entry name" value="OS11G0565920 PROTEIN"/>
    <property type="match status" value="1"/>
</dbReference>
<keyword evidence="2" id="KW-0812">Transmembrane</keyword>
<dbReference type="GO" id="GO:0016020">
    <property type="term" value="C:membrane"/>
    <property type="evidence" value="ECO:0007669"/>
    <property type="project" value="UniProtKB-SubCell"/>
</dbReference>
<accession>A0A2P6Q7R1</accession>
<dbReference type="SUPFAM" id="SSF52058">
    <property type="entry name" value="L domain-like"/>
    <property type="match status" value="1"/>
</dbReference>
<dbReference type="InterPro" id="IPR001611">
    <property type="entry name" value="Leu-rich_rpt"/>
</dbReference>
<dbReference type="GO" id="GO:0004674">
    <property type="term" value="F:protein serine/threonine kinase activity"/>
    <property type="evidence" value="ECO:0007669"/>
    <property type="project" value="UniProtKB-KW"/>
</dbReference>
<dbReference type="AlphaFoldDB" id="A0A2P6Q7R1"/>
<keyword evidence="8" id="KW-0723">Serine/threonine-protein kinase</keyword>
<keyword evidence="4" id="KW-1133">Transmembrane helix</keyword>